<evidence type="ECO:0000313" key="1">
    <source>
        <dbReference type="EMBL" id="MBB4045814.1"/>
    </source>
</evidence>
<reference evidence="1" key="1">
    <citation type="submission" date="2020-08" db="EMBL/GenBank/DDBJ databases">
        <title>Genomic Encyclopedia of Type Strains, Phase IV (KMG-IV): sequencing the most valuable type-strain genomes for metagenomic binning, comparative biology and taxonomic classification.</title>
        <authorList>
            <person name="Goeker M."/>
        </authorList>
    </citation>
    <scope>NUCLEOTIDE SEQUENCE [LARGE SCALE GENOMIC DNA]</scope>
    <source>
        <strain evidence="1">DSM 105720</strain>
    </source>
</reference>
<name>A0A840D8N4_9BACE</name>
<dbReference type="InterPro" id="IPR032787">
    <property type="entry name" value="Prok-E2_D"/>
</dbReference>
<dbReference type="EMBL" id="JACIER010000018">
    <property type="protein sequence ID" value="MBB4045814.1"/>
    <property type="molecule type" value="Genomic_DNA"/>
</dbReference>
<gene>
    <name evidence="1" type="ORF">GGR06_003636</name>
</gene>
<keyword evidence="2" id="KW-1185">Reference proteome</keyword>
<accession>A0A840D8N4</accession>
<proteinExistence type="predicted"/>
<organism evidence="1 2">
    <name type="scientific">Bacteroides reticulotermitis</name>
    <dbReference type="NCBI Taxonomy" id="1133319"/>
    <lineage>
        <taxon>Bacteria</taxon>
        <taxon>Pseudomonadati</taxon>
        <taxon>Bacteroidota</taxon>
        <taxon>Bacteroidia</taxon>
        <taxon>Bacteroidales</taxon>
        <taxon>Bacteroidaceae</taxon>
        <taxon>Bacteroides</taxon>
    </lineage>
</organism>
<evidence type="ECO:0000313" key="2">
    <source>
        <dbReference type="Proteomes" id="UP000560658"/>
    </source>
</evidence>
<dbReference type="Proteomes" id="UP000560658">
    <property type="component" value="Unassembled WGS sequence"/>
</dbReference>
<dbReference type="AlphaFoldDB" id="A0A840D8N4"/>
<protein>
    <submittedName>
        <fullName evidence="1">PRTRC genetic system protein B</fullName>
    </submittedName>
</protein>
<comment type="caution">
    <text evidence="1">The sequence shown here is derived from an EMBL/GenBank/DDBJ whole genome shotgun (WGS) entry which is preliminary data.</text>
</comment>
<sequence>MNSLVESYTESMNGIPHGRIPSGMLWCDTRKGHERYIWYNPPQARKMYFRADLNIPDGTFNLPGIIYVATQDSLDVHSFKGKRPEDKTELYLAPFFNVTGAGVCLGSSSLEKPQDMDFSALQEYWEKRFWLSEFSHLGGSNNPTRSNLVSVTEQARNYPFDYSELRSSNKQLKDLLS</sequence>
<dbReference type="Pfam" id="PF14460">
    <property type="entry name" value="Prok-E2_D"/>
    <property type="match status" value="1"/>
</dbReference>